<organism evidence="1 2">
    <name type="scientific">Caligus rogercresseyi</name>
    <name type="common">Sea louse</name>
    <dbReference type="NCBI Taxonomy" id="217165"/>
    <lineage>
        <taxon>Eukaryota</taxon>
        <taxon>Metazoa</taxon>
        <taxon>Ecdysozoa</taxon>
        <taxon>Arthropoda</taxon>
        <taxon>Crustacea</taxon>
        <taxon>Multicrustacea</taxon>
        <taxon>Hexanauplia</taxon>
        <taxon>Copepoda</taxon>
        <taxon>Siphonostomatoida</taxon>
        <taxon>Caligidae</taxon>
        <taxon>Caligus</taxon>
    </lineage>
</organism>
<keyword evidence="2" id="KW-1185">Reference proteome</keyword>
<sequence length="378" mass="43591">MDETFRYLGIEFSPRGICSFPLLGILKAYLKRIDSAPWSRHHKYLALKDYALTKLQFGVSKGLVNIKELRQADSLIRDFVRKWSGIFKDTPLSFYYARTRDGGLGLVEYERSARVWFNNRVEKLKRSHDPVIKEILRIYHKDFEKKIVSVRGVRLNTNERITTHYRTDLLAKVDTAGLANARHGYNNLSFLKRNDVSLRDWEFCVALQTISSSVTTPSKKHRYKQRPTNRCDHCSEVANLSHILQGCPKTQGLRIHRHDTIQDMLVGSLVKLGFDVNTQNYIPVLDTFIKPDIILQGPNKTIVIDPSIVSDKSNLIFDYRQKLNKYGNINAISAIRENLGLSEDHEVVVIPFISSWRGIMFSTSVNELRRHCKIPQDS</sequence>
<evidence type="ECO:0000313" key="1">
    <source>
        <dbReference type="EMBL" id="QQP35014.1"/>
    </source>
</evidence>
<gene>
    <name evidence="1" type="ORF">FKW44_023110</name>
</gene>
<accession>A0A7T8GNH4</accession>
<reference evidence="2" key="1">
    <citation type="submission" date="2021-01" db="EMBL/GenBank/DDBJ databases">
        <title>Caligus Genome Assembly.</title>
        <authorList>
            <person name="Gallardo-Escarate C."/>
        </authorList>
    </citation>
    <scope>NUCLEOTIDE SEQUENCE [LARGE SCALE GENOMIC DNA]</scope>
</reference>
<dbReference type="OrthoDB" id="8197617at2759"/>
<evidence type="ECO:0008006" key="3">
    <source>
        <dbReference type="Google" id="ProtNLM"/>
    </source>
</evidence>
<protein>
    <recommendedName>
        <fullName evidence="3">Retrovirus-related Pol polyprotein from type-1 retrotransposable element R2</fullName>
    </recommendedName>
</protein>
<evidence type="ECO:0000313" key="2">
    <source>
        <dbReference type="Proteomes" id="UP000595437"/>
    </source>
</evidence>
<dbReference type="EMBL" id="CP045906">
    <property type="protein sequence ID" value="QQP35014.1"/>
    <property type="molecule type" value="Genomic_DNA"/>
</dbReference>
<name>A0A7T8GNH4_CALRO</name>
<dbReference type="AlphaFoldDB" id="A0A7T8GNH4"/>
<dbReference type="Proteomes" id="UP000595437">
    <property type="component" value="Chromosome 17"/>
</dbReference>
<proteinExistence type="predicted"/>